<dbReference type="GO" id="GO:0003723">
    <property type="term" value="F:RNA binding"/>
    <property type="evidence" value="ECO:0007669"/>
    <property type="project" value="UniProtKB-KW"/>
</dbReference>
<evidence type="ECO:0000256" key="3">
    <source>
        <dbReference type="ARBA" id="ARBA00022801"/>
    </source>
</evidence>
<evidence type="ECO:0000313" key="16">
    <source>
        <dbReference type="Proteomes" id="UP001178461"/>
    </source>
</evidence>
<keyword evidence="16" id="KW-1185">Reference proteome</keyword>
<evidence type="ECO:0000256" key="5">
    <source>
        <dbReference type="ARBA" id="ARBA00022912"/>
    </source>
</evidence>
<keyword evidence="4" id="KW-0694">RNA-binding</keyword>
<reference evidence="15" key="1">
    <citation type="submission" date="2022-12" db="EMBL/GenBank/DDBJ databases">
        <authorList>
            <person name="Alioto T."/>
            <person name="Alioto T."/>
            <person name="Gomez Garrido J."/>
        </authorList>
    </citation>
    <scope>NUCLEOTIDE SEQUENCE</scope>
</reference>
<dbReference type="InterPro" id="IPR000387">
    <property type="entry name" value="Tyr_Pase_dom"/>
</dbReference>
<keyword evidence="6" id="KW-0539">Nucleus</keyword>
<dbReference type="GO" id="GO:0004721">
    <property type="term" value="F:phosphoprotein phosphatase activity"/>
    <property type="evidence" value="ECO:0007669"/>
    <property type="project" value="UniProtKB-KW"/>
</dbReference>
<comment type="function">
    <text evidence="7">Possesses RNA 5'-triphosphatase and diphosphatase activities, but displays a poor protein-tyrosine phosphatase activity. In addition, has phosphatase activity with ATP, ADP and O-methylfluorescein phosphate (in vitro). Binds to RNA. May participate in nuclear mRNA metabolism.</text>
</comment>
<comment type="subunit">
    <text evidence="8">Monomer. May interact with SFRS7 and SFRS9/SRP30C.</text>
</comment>
<evidence type="ECO:0000256" key="12">
    <source>
        <dbReference type="SAM" id="MobiDB-lite"/>
    </source>
</evidence>
<dbReference type="GO" id="GO:0005634">
    <property type="term" value="C:nucleus"/>
    <property type="evidence" value="ECO:0007669"/>
    <property type="project" value="UniProtKB-SubCell"/>
</dbReference>
<evidence type="ECO:0000259" key="13">
    <source>
        <dbReference type="PROSITE" id="PS50054"/>
    </source>
</evidence>
<sequence length="389" mass="43872">MTSFERRGSSLLFVPGVGTGSAAGATAASRPGSGWLGVESETFGGLRAMGKKSKNGVPDRWTHYIPLGKRIPGTRFIAFKVPLKKTFDWKLAPNERFSPLDLINQVTEQKEELGLVIDLTYTTRYYEPEELLGTTQYCKIVTVGHEVPNNETVFEFKSAVKKFLMENQHNDKLIGVHCTHGLNRTGYLVCRYLIDVEGMDPNMAIELFNRCRGHSIERKNYIEALRGGSGRRNHHMAASGRGWMKGYYGPVGNPAFEATYSQQHLQQFPLETPRHFPPRRGRGGQNPQRKPYHTNHRNLINCYDSGQSVYHPQYLPTADITHQGLDYSVRSSQGLHYSSYQQQLQGHAGPHFPQQSPHYPQQQGRYKIVCAAQPGEAARARKPRLTPYA</sequence>
<dbReference type="AlphaFoldDB" id="A0AA35KTL0"/>
<evidence type="ECO:0000256" key="9">
    <source>
        <dbReference type="ARBA" id="ARBA00068666"/>
    </source>
</evidence>
<feature type="region of interest" description="Disordered" evidence="12">
    <location>
        <begin position="342"/>
        <end position="362"/>
    </location>
</feature>
<comment type="subcellular location">
    <subcellularLocation>
        <location evidence="1">Nucleus</location>
    </subcellularLocation>
</comment>
<evidence type="ECO:0000256" key="6">
    <source>
        <dbReference type="ARBA" id="ARBA00023242"/>
    </source>
</evidence>
<feature type="domain" description="Tyrosine-protein phosphatase" evidence="13">
    <location>
        <begin position="86"/>
        <end position="234"/>
    </location>
</feature>
<feature type="region of interest" description="Disordered" evidence="12">
    <location>
        <begin position="271"/>
        <end position="293"/>
    </location>
</feature>
<evidence type="ECO:0000313" key="15">
    <source>
        <dbReference type="EMBL" id="CAI5783376.1"/>
    </source>
</evidence>
<evidence type="ECO:0000256" key="7">
    <source>
        <dbReference type="ARBA" id="ARBA00054725"/>
    </source>
</evidence>
<protein>
    <recommendedName>
        <fullName evidence="9">RNA/RNP complex-1-interacting phosphatase</fullName>
    </recommendedName>
    <alternativeName>
        <fullName evidence="10">Dual specificity protein phosphatase 11</fullName>
    </alternativeName>
    <alternativeName>
        <fullName evidence="11">Phosphatase that interacts with RNA/RNP complex 1</fullName>
    </alternativeName>
</protein>
<dbReference type="InterPro" id="IPR029021">
    <property type="entry name" value="Prot-tyrosine_phosphatase-like"/>
</dbReference>
<dbReference type="PANTHER" id="PTHR10367:SF18">
    <property type="entry name" value="RNA_RNP COMPLEX-1-INTERACTING PHOSPHATASE"/>
    <property type="match status" value="1"/>
</dbReference>
<dbReference type="PANTHER" id="PTHR10367">
    <property type="entry name" value="MRNA-CAPPING ENZYME"/>
    <property type="match status" value="1"/>
</dbReference>
<evidence type="ECO:0000256" key="2">
    <source>
        <dbReference type="ARBA" id="ARBA00008601"/>
    </source>
</evidence>
<dbReference type="SUPFAM" id="SSF52799">
    <property type="entry name" value="(Phosphotyrosine protein) phosphatases II"/>
    <property type="match status" value="1"/>
</dbReference>
<name>A0AA35KTL0_9SAUR</name>
<evidence type="ECO:0000256" key="4">
    <source>
        <dbReference type="ARBA" id="ARBA00022884"/>
    </source>
</evidence>
<feature type="domain" description="Tyrosine specific protein phosphatases" evidence="14">
    <location>
        <begin position="154"/>
        <end position="223"/>
    </location>
</feature>
<dbReference type="Pfam" id="PF00782">
    <property type="entry name" value="DSPc"/>
    <property type="match status" value="1"/>
</dbReference>
<comment type="similarity">
    <text evidence="2">Belongs to the protein-tyrosine phosphatase family. Non-receptor class dual specificity subfamily.</text>
</comment>
<evidence type="ECO:0000256" key="11">
    <source>
        <dbReference type="ARBA" id="ARBA00080235"/>
    </source>
</evidence>
<dbReference type="CDD" id="cd17665">
    <property type="entry name" value="DSP_DUSP11"/>
    <property type="match status" value="1"/>
</dbReference>
<gene>
    <name evidence="15" type="ORF">PODLI_1B040138</name>
</gene>
<dbReference type="PROSITE" id="PS50056">
    <property type="entry name" value="TYR_PHOSPHATASE_2"/>
    <property type="match status" value="1"/>
</dbReference>
<feature type="compositionally biased region" description="Polar residues" evidence="12">
    <location>
        <begin position="353"/>
        <end position="362"/>
    </location>
</feature>
<keyword evidence="3" id="KW-0378">Hydrolase</keyword>
<accession>A0AA35KTL0</accession>
<dbReference type="Gene3D" id="3.90.190.10">
    <property type="entry name" value="Protein tyrosine phosphatase superfamily"/>
    <property type="match status" value="1"/>
</dbReference>
<dbReference type="GO" id="GO:0004651">
    <property type="term" value="F:polynucleotide 5'-phosphatase activity"/>
    <property type="evidence" value="ECO:0007669"/>
    <property type="project" value="TreeGrafter"/>
</dbReference>
<dbReference type="EMBL" id="OX395133">
    <property type="protein sequence ID" value="CAI5783376.1"/>
    <property type="molecule type" value="Genomic_DNA"/>
</dbReference>
<dbReference type="Proteomes" id="UP001178461">
    <property type="component" value="Chromosome 8"/>
</dbReference>
<dbReference type="PROSITE" id="PS00383">
    <property type="entry name" value="TYR_PHOSPHATASE_1"/>
    <property type="match status" value="1"/>
</dbReference>
<dbReference type="FunFam" id="3.90.190.10:FF:000064">
    <property type="entry name" value="RNA/RNP complex-1-interacting phosphatase homolog"/>
    <property type="match status" value="1"/>
</dbReference>
<dbReference type="PROSITE" id="PS50054">
    <property type="entry name" value="TYR_PHOSPHATASE_DUAL"/>
    <property type="match status" value="1"/>
</dbReference>
<proteinExistence type="inferred from homology"/>
<evidence type="ECO:0000256" key="1">
    <source>
        <dbReference type="ARBA" id="ARBA00004123"/>
    </source>
</evidence>
<evidence type="ECO:0000256" key="10">
    <source>
        <dbReference type="ARBA" id="ARBA00076572"/>
    </source>
</evidence>
<evidence type="ECO:0000256" key="8">
    <source>
        <dbReference type="ARBA" id="ARBA00065987"/>
    </source>
</evidence>
<organism evidence="15 16">
    <name type="scientific">Podarcis lilfordi</name>
    <name type="common">Lilford's wall lizard</name>
    <dbReference type="NCBI Taxonomy" id="74358"/>
    <lineage>
        <taxon>Eukaryota</taxon>
        <taxon>Metazoa</taxon>
        <taxon>Chordata</taxon>
        <taxon>Craniata</taxon>
        <taxon>Vertebrata</taxon>
        <taxon>Euteleostomi</taxon>
        <taxon>Lepidosauria</taxon>
        <taxon>Squamata</taxon>
        <taxon>Bifurcata</taxon>
        <taxon>Unidentata</taxon>
        <taxon>Episquamata</taxon>
        <taxon>Laterata</taxon>
        <taxon>Lacertibaenia</taxon>
        <taxon>Lacertidae</taxon>
        <taxon>Podarcis</taxon>
    </lineage>
</organism>
<dbReference type="InterPro" id="IPR020422">
    <property type="entry name" value="TYR_PHOSPHATASE_DUAL_dom"/>
</dbReference>
<dbReference type="InterPro" id="IPR016130">
    <property type="entry name" value="Tyr_Pase_AS"/>
</dbReference>
<dbReference type="InterPro" id="IPR051029">
    <property type="entry name" value="mRNA_Capping_Enz/RNA_Phosphat"/>
</dbReference>
<keyword evidence="5" id="KW-0904">Protein phosphatase</keyword>
<dbReference type="InterPro" id="IPR000340">
    <property type="entry name" value="Dual-sp_phosphatase_cat-dom"/>
</dbReference>
<evidence type="ECO:0000259" key="14">
    <source>
        <dbReference type="PROSITE" id="PS50056"/>
    </source>
</evidence>